<name>A0ABW4RMR2_9BACL</name>
<organism evidence="1 2">
    <name type="scientific">Paenibacillus wenxiniae</name>
    <dbReference type="NCBI Taxonomy" id="1636843"/>
    <lineage>
        <taxon>Bacteria</taxon>
        <taxon>Bacillati</taxon>
        <taxon>Bacillota</taxon>
        <taxon>Bacilli</taxon>
        <taxon>Bacillales</taxon>
        <taxon>Paenibacillaceae</taxon>
        <taxon>Paenibacillus</taxon>
    </lineage>
</organism>
<sequence>MFKPINKGLTAKEISQKTGIKIRKVYDFMNMSVAEGGIPSFRVGPKTLLAEEEDVAAWWDRVKCQKINV</sequence>
<keyword evidence="1" id="KW-0238">DNA-binding</keyword>
<gene>
    <name evidence="1" type="ORF">ACFSC9_18555</name>
</gene>
<dbReference type="EMBL" id="JBHUEH010000023">
    <property type="protein sequence ID" value="MFD1887503.1"/>
    <property type="molecule type" value="Genomic_DNA"/>
</dbReference>
<proteinExistence type="predicted"/>
<accession>A0ABW4RMR2</accession>
<dbReference type="GO" id="GO:0003677">
    <property type="term" value="F:DNA binding"/>
    <property type="evidence" value="ECO:0007669"/>
    <property type="project" value="UniProtKB-KW"/>
</dbReference>
<dbReference type="Proteomes" id="UP001597233">
    <property type="component" value="Unassembled WGS sequence"/>
</dbReference>
<dbReference type="RefSeq" id="WP_347325020.1">
    <property type="nucleotide sequence ID" value="NZ_JBCGUH010000005.1"/>
</dbReference>
<keyword evidence="2" id="KW-1185">Reference proteome</keyword>
<protein>
    <submittedName>
        <fullName evidence="1">DNA-binding protein</fullName>
    </submittedName>
</protein>
<evidence type="ECO:0000313" key="2">
    <source>
        <dbReference type="Proteomes" id="UP001597233"/>
    </source>
</evidence>
<evidence type="ECO:0000313" key="1">
    <source>
        <dbReference type="EMBL" id="MFD1887503.1"/>
    </source>
</evidence>
<comment type="caution">
    <text evidence="1">The sequence shown here is derived from an EMBL/GenBank/DDBJ whole genome shotgun (WGS) entry which is preliminary data.</text>
</comment>
<reference evidence="2" key="1">
    <citation type="journal article" date="2019" name="Int. J. Syst. Evol. Microbiol.">
        <title>The Global Catalogue of Microorganisms (GCM) 10K type strain sequencing project: providing services to taxonomists for standard genome sequencing and annotation.</title>
        <authorList>
            <consortium name="The Broad Institute Genomics Platform"/>
            <consortium name="The Broad Institute Genome Sequencing Center for Infectious Disease"/>
            <person name="Wu L."/>
            <person name="Ma J."/>
        </authorList>
    </citation>
    <scope>NUCLEOTIDE SEQUENCE [LARGE SCALE GENOMIC DNA]</scope>
    <source>
        <strain evidence="2">CCUG 54950</strain>
    </source>
</reference>